<accession>A0A7C8PLD5</accession>
<dbReference type="Proteomes" id="UP000297595">
    <property type="component" value="Unassembled WGS sequence"/>
</dbReference>
<evidence type="ECO:0000313" key="2">
    <source>
        <dbReference type="EMBL" id="TGJ62805.1"/>
    </source>
</evidence>
<name>A0A7C8PLD5_ORBOL</name>
<evidence type="ECO:0000256" key="1">
    <source>
        <dbReference type="ARBA" id="ARBA00022737"/>
    </source>
</evidence>
<reference evidence="2 3" key="1">
    <citation type="submission" date="2019-03" db="EMBL/GenBank/DDBJ databases">
        <title>Nematode-trapping fungi genome.</title>
        <authorList>
            <person name="Vidal-Diez De Ulzurrun G."/>
        </authorList>
    </citation>
    <scope>NUCLEOTIDE SEQUENCE [LARGE SCALE GENOMIC DNA]</scope>
    <source>
        <strain evidence="2 3">TWF154</strain>
    </source>
</reference>
<dbReference type="Pfam" id="PF24883">
    <property type="entry name" value="NPHP3_N"/>
    <property type="match status" value="1"/>
</dbReference>
<dbReference type="InterPro" id="IPR027417">
    <property type="entry name" value="P-loop_NTPase"/>
</dbReference>
<gene>
    <name evidence="2" type="ORF">EYR41_011986</name>
</gene>
<dbReference type="PROSITE" id="PS50837">
    <property type="entry name" value="NACHT"/>
    <property type="match status" value="1"/>
</dbReference>
<sequence>MEVIGGVASVIAIVDLAGKIAKICAGYIGEVREYEAEVKALTGRVQCLQKVLQQLDDLLKGPHQGKLTSSTELQDNLIACKGELQSLENRIEKVPPAPAAAAGPSNNRLKKPRKFFDSLKKAVKGETLSSVGRVLIWPIEKADVNKVISRLEGIESAIQFALQVDQTKVILDVDVKINLVNLPVAEGASFNWYGDDHEPKCLPNTREELLKKIDDWVNGSSGKHIFWLSGAAGTGKSTIARTVAETYTQARLLGASFFFRRGAGDRSNASRFFTTLATNLMQHIPDIRLAISKTIEKEPDITRKILKEQFDKLIFEPLSLTKHPERTILVIDALDECDDDRDVLTIVKLLGLLKNLNGVDIRIFITSRREVFINAGFQRISGDFQDLILHDIEEQKILHDIMIFLNHELGRIKTDHVYCDTLPPDWPNQITIETLAKMACPLFIVASTICRFIGDSESLPGDLLMEILEGRQKLIEANPEKSLSLVYLQIIKQRVKNKTPTQISIMRREFQDIIGTIVLLQTPLPQNSLLQLIDIGESKAQARLDGFQSVINLPANPDGVIKTFHLSFREFLLDSQTKEQSPLWIDEYRVHRFIAKRCIAIMKKHLRKNICDLPSPDYIQKDISASIIKKFFPQELQYACRYWVYHIIESHEGVCDGGEAHLFLQDYILEWLEATSILQICIYNIDAIVTLESAISKECGDGVRTLLYDIRRFIRFNYEIIAQLPLQTYHSALLFSPENCLLRQKFSSSHLDWILNGPQVPKDWGRLLQTIDVGDRLDGAQLISMEFISNGQKLVAYFKSYTRNFDKIFDRLVETWDLKTGALLKTEYCSSESLPVYSPDTTWSASVLEDDSILISDLLTGLEVKKIPTTANCNSQKPLAFSNDRKYFLSAIAPQGGGNTLLLWETMSWNLLDSWDSGQASGTLYGAFSRDGSSMVTWTQYRGLEPPVGPSIRFWDAESRNILQCIEKGFAMLKLAFSPNGEYLAHICDETVYVFRLHQRKLEQIIVFSSPELDGGSYSRVAFASNEEIAITFGGRTSVWCPYTGKCIRICRHRDNSIKGLAFSPACQTFATYESQLVSKINLWDSPWPEELFAGLEEEDKGNYPGQTDFINISYNCDFAASVAGALGEFNLWQIHPDGLMPCSQTLLTYKYDESQYIWSLVGREISGTFSRNSKFFAAVNFHLPETLTIVSTDTGDVVYEDLVSGRGLWLQKDHCLEPSPGLLAFSPNERFLVFTLRSNAMVLVLDLESHNRLITLRSDNLTSCNGNFEYVIFSTRGNILALVSSFSCELWCTERWEAINCEEYSKKTESTESSRATKPTDSFKLIPDSLRFSTSKNWIYKYSSNEGILREENFDLHDASGRDGSPGAGPGAWRDGWVAQNGVRSLWVPPAYRGNDPKCSRIQGNRITFAIADRVDTWKFKHPIW</sequence>
<proteinExistence type="predicted"/>
<dbReference type="InterPro" id="IPR011047">
    <property type="entry name" value="Quinoprotein_ADH-like_sf"/>
</dbReference>
<dbReference type="Gene3D" id="3.40.50.300">
    <property type="entry name" value="P-loop containing nucleotide triphosphate hydrolases"/>
    <property type="match status" value="1"/>
</dbReference>
<dbReference type="InterPro" id="IPR056884">
    <property type="entry name" value="NPHP3-like_N"/>
</dbReference>
<dbReference type="SUPFAM" id="SSF52540">
    <property type="entry name" value="P-loop containing nucleoside triphosphate hydrolases"/>
    <property type="match status" value="1"/>
</dbReference>
<organism evidence="2 3">
    <name type="scientific">Orbilia oligospora</name>
    <name type="common">Nematode-trapping fungus</name>
    <name type="synonym">Arthrobotrys oligospora</name>
    <dbReference type="NCBI Taxonomy" id="2813651"/>
    <lineage>
        <taxon>Eukaryota</taxon>
        <taxon>Fungi</taxon>
        <taxon>Dikarya</taxon>
        <taxon>Ascomycota</taxon>
        <taxon>Pezizomycotina</taxon>
        <taxon>Orbiliomycetes</taxon>
        <taxon>Orbiliales</taxon>
        <taxon>Orbiliaceae</taxon>
        <taxon>Orbilia</taxon>
    </lineage>
</organism>
<dbReference type="InterPro" id="IPR007111">
    <property type="entry name" value="NACHT_NTPase"/>
</dbReference>
<keyword evidence="1" id="KW-0677">Repeat</keyword>
<dbReference type="PANTHER" id="PTHR10039:SF17">
    <property type="entry name" value="FUNGAL STAND N-TERMINAL GOODBYE DOMAIN-CONTAINING PROTEIN-RELATED"/>
    <property type="match status" value="1"/>
</dbReference>
<dbReference type="EMBL" id="SOZJ01000009">
    <property type="protein sequence ID" value="TGJ62805.1"/>
    <property type="molecule type" value="Genomic_DNA"/>
</dbReference>
<dbReference type="SUPFAM" id="SSF50998">
    <property type="entry name" value="Quinoprotein alcohol dehydrogenase-like"/>
    <property type="match status" value="1"/>
</dbReference>
<protein>
    <submittedName>
        <fullName evidence="2">Uncharacterized protein</fullName>
    </submittedName>
</protein>
<dbReference type="Gene3D" id="2.130.10.10">
    <property type="entry name" value="YVTN repeat-like/Quinoprotein amine dehydrogenase"/>
    <property type="match status" value="2"/>
</dbReference>
<evidence type="ECO:0000313" key="3">
    <source>
        <dbReference type="Proteomes" id="UP000297595"/>
    </source>
</evidence>
<comment type="caution">
    <text evidence="2">The sequence shown here is derived from an EMBL/GenBank/DDBJ whole genome shotgun (WGS) entry which is preliminary data.</text>
</comment>
<dbReference type="PANTHER" id="PTHR10039">
    <property type="entry name" value="AMELOGENIN"/>
    <property type="match status" value="1"/>
</dbReference>
<dbReference type="InterPro" id="IPR015943">
    <property type="entry name" value="WD40/YVTN_repeat-like_dom_sf"/>
</dbReference>